<accession>H1Q3Z4</accession>
<dbReference type="GO" id="GO:0016020">
    <property type="term" value="C:membrane"/>
    <property type="evidence" value="ECO:0007669"/>
    <property type="project" value="TreeGrafter"/>
</dbReference>
<dbReference type="STRING" id="883158.HMPREF9140_01632"/>
<gene>
    <name evidence="5" type="ORF">HMPREF9140_01632</name>
</gene>
<dbReference type="PANTHER" id="PTHR43407">
    <property type="entry name" value="GLUTAMINE SYNTHETASE"/>
    <property type="match status" value="1"/>
</dbReference>
<dbReference type="InterPro" id="IPR014746">
    <property type="entry name" value="Gln_synth/guanido_kin_cat_dom"/>
</dbReference>
<keyword evidence="6" id="KW-1185">Reference proteome</keyword>
<dbReference type="RefSeq" id="WP_006953157.1">
    <property type="nucleotide sequence ID" value="NZ_JH594523.1"/>
</dbReference>
<evidence type="ECO:0000256" key="3">
    <source>
        <dbReference type="RuleBase" id="RU000384"/>
    </source>
</evidence>
<feature type="domain" description="GS catalytic" evidence="4">
    <location>
        <begin position="129"/>
        <end position="501"/>
    </location>
</feature>
<dbReference type="eggNOG" id="COG0174">
    <property type="taxonomic scope" value="Bacteria"/>
</dbReference>
<evidence type="ECO:0000256" key="2">
    <source>
        <dbReference type="PROSITE-ProRule" id="PRU01331"/>
    </source>
</evidence>
<dbReference type="Pfam" id="PF00120">
    <property type="entry name" value="Gln-synt_C"/>
    <property type="match status" value="1"/>
</dbReference>
<evidence type="ECO:0000313" key="6">
    <source>
        <dbReference type="Proteomes" id="UP000016023"/>
    </source>
</evidence>
<dbReference type="Pfam" id="PF03951">
    <property type="entry name" value="Gln-synt_N"/>
    <property type="match status" value="1"/>
</dbReference>
<reference evidence="5 6" key="1">
    <citation type="submission" date="2011-12" db="EMBL/GenBank/DDBJ databases">
        <title>The Genome Sequence of Prevotella micans F0438.</title>
        <authorList>
            <consortium name="The Broad Institute Genome Sequencing Platform"/>
            <person name="Earl A."/>
            <person name="Ward D."/>
            <person name="Feldgarden M."/>
            <person name="Gevers D."/>
            <person name="Izard J."/>
            <person name="Baranova O.V."/>
            <person name="Blanton J.M."/>
            <person name="Wade W.G."/>
            <person name="Dewhirst F.E."/>
            <person name="Young S.K."/>
            <person name="Zeng Q."/>
            <person name="Gargeya S."/>
            <person name="Fitzgerald M."/>
            <person name="Haas B."/>
            <person name="Abouelleil A."/>
            <person name="Alvarado L."/>
            <person name="Arachchi H.M."/>
            <person name="Berlin A."/>
            <person name="Chapman S.B."/>
            <person name="Gearin G."/>
            <person name="Goldberg J."/>
            <person name="Griggs A."/>
            <person name="Gujja S."/>
            <person name="Hansen M."/>
            <person name="Heiman D."/>
            <person name="Howarth C."/>
            <person name="Larimer J."/>
            <person name="Lui A."/>
            <person name="MacDonald P.J.P."/>
            <person name="McCowen C."/>
            <person name="Montmayeur A."/>
            <person name="Murphy C."/>
            <person name="Neiman D."/>
            <person name="Pearson M."/>
            <person name="Priest M."/>
            <person name="Roberts A."/>
            <person name="Saif S."/>
            <person name="Shea T."/>
            <person name="Sisk P."/>
            <person name="Stolte C."/>
            <person name="Sykes S."/>
            <person name="Wortman J."/>
            <person name="Nusbaum C."/>
            <person name="Birren B."/>
        </authorList>
    </citation>
    <scope>NUCLEOTIDE SEQUENCE [LARGE SCALE GENOMIC DNA]</scope>
    <source>
        <strain evidence="5 6">F0438</strain>
    </source>
</reference>
<dbReference type="GO" id="GO:0006542">
    <property type="term" value="P:glutamine biosynthetic process"/>
    <property type="evidence" value="ECO:0007669"/>
    <property type="project" value="InterPro"/>
</dbReference>
<dbReference type="GO" id="GO:0019740">
    <property type="term" value="P:nitrogen utilization"/>
    <property type="evidence" value="ECO:0007669"/>
    <property type="project" value="TreeGrafter"/>
</dbReference>
<dbReference type="InterPro" id="IPR008146">
    <property type="entry name" value="Gln_synth_cat_dom"/>
</dbReference>
<dbReference type="Gene3D" id="3.30.590.10">
    <property type="entry name" value="Glutamine synthetase/guanido kinase, catalytic domain"/>
    <property type="match status" value="1"/>
</dbReference>
<dbReference type="SMART" id="SM01230">
    <property type="entry name" value="Gln-synt_C"/>
    <property type="match status" value="1"/>
</dbReference>
<dbReference type="AlphaFoldDB" id="H1Q3Z4"/>
<dbReference type="SUPFAM" id="SSF55931">
    <property type="entry name" value="Glutamine synthetase/guanido kinase"/>
    <property type="match status" value="1"/>
</dbReference>
<evidence type="ECO:0000313" key="5">
    <source>
        <dbReference type="EMBL" id="EHO68060.1"/>
    </source>
</evidence>
<evidence type="ECO:0000256" key="1">
    <source>
        <dbReference type="ARBA" id="ARBA00009897"/>
    </source>
</evidence>
<dbReference type="PROSITE" id="PS51987">
    <property type="entry name" value="GS_CATALYTIC"/>
    <property type="match status" value="1"/>
</dbReference>
<dbReference type="SUPFAM" id="SSF54368">
    <property type="entry name" value="Glutamine synthetase, N-terminal domain"/>
    <property type="match status" value="1"/>
</dbReference>
<dbReference type="EMBL" id="AGWK01000043">
    <property type="protein sequence ID" value="EHO68060.1"/>
    <property type="molecule type" value="Genomic_DNA"/>
</dbReference>
<organism evidence="5 6">
    <name type="scientific">Prevotella micans F0438</name>
    <dbReference type="NCBI Taxonomy" id="883158"/>
    <lineage>
        <taxon>Bacteria</taxon>
        <taxon>Pseudomonadati</taxon>
        <taxon>Bacteroidota</taxon>
        <taxon>Bacteroidia</taxon>
        <taxon>Bacteroidales</taxon>
        <taxon>Prevotellaceae</taxon>
        <taxon>Prevotella</taxon>
    </lineage>
</organism>
<dbReference type="HOGENOM" id="CLU_042898_0_0_10"/>
<dbReference type="InterPro" id="IPR036651">
    <property type="entry name" value="Gln_synt_N_sf"/>
</dbReference>
<dbReference type="Proteomes" id="UP000016023">
    <property type="component" value="Unassembled WGS sequence"/>
</dbReference>
<name>H1Q3Z4_9BACT</name>
<proteinExistence type="inferred from homology"/>
<comment type="similarity">
    <text evidence="1 2 3">Belongs to the glutamine synthetase family.</text>
</comment>
<dbReference type="GO" id="GO:0004356">
    <property type="term" value="F:glutamine synthetase activity"/>
    <property type="evidence" value="ECO:0007669"/>
    <property type="project" value="InterPro"/>
</dbReference>
<protein>
    <recommendedName>
        <fullName evidence="4">GS catalytic domain-containing protein</fullName>
    </recommendedName>
</protein>
<dbReference type="GO" id="GO:0005737">
    <property type="term" value="C:cytoplasm"/>
    <property type="evidence" value="ECO:0007669"/>
    <property type="project" value="TreeGrafter"/>
</dbReference>
<dbReference type="PANTHER" id="PTHR43407:SF1">
    <property type="entry name" value="LENGSIN"/>
    <property type="match status" value="1"/>
</dbReference>
<dbReference type="Gene3D" id="3.10.20.70">
    <property type="entry name" value="Glutamine synthetase, N-terminal domain"/>
    <property type="match status" value="1"/>
</dbReference>
<dbReference type="PATRIC" id="fig|883158.3.peg.1634"/>
<comment type="caution">
    <text evidence="5">The sequence shown here is derived from an EMBL/GenBank/DDBJ whole genome shotgun (WGS) entry which is preliminary data.</text>
</comment>
<sequence>MENNTFGLYANKIEAFLGKSSKEFTKEDIIRVVREMDIKMVNFMYPGGDGRLKTLNFMLNTPDYLETILTCGERVDGSSLFSFIQAASSDLYVMPRFSTAFIDPFEEIPTLCMLCSFFNRDGEPLASSPEHTLKKAMDAFTKVTGMEFHAMGELEYYVIRPDEEVFPAVDQKGYHESAPYAKGNDFRTRCMQAIAECGGKIKYGHSEVGNFVENGDCYEQTEIEFLPVPANECAEQILLAKWIIRNMGYQEGLNITFAPKITVGKAGSGMHVHMRIMKDGRNLMLDGNKLSENARKAIAGMMKLAESITAFGNKNPTSYFRLVPHQEAPTNVCWGMSNRSVLVRVPLGWTSGKDMCHEANPIEPLTKRDYSEKQTVEMRSPDGSADIYQLLAGLCVACRHGFELPDALEVADKTFADGDIHDPENAQRFAALTQLPDSCAASADRLEQQRAVYEQHSVFSPAMIDGIITQLRAFDDRTLRKDISGNDEAVAKLVEKYFHCG</sequence>
<evidence type="ECO:0000259" key="4">
    <source>
        <dbReference type="PROSITE" id="PS51987"/>
    </source>
</evidence>
<dbReference type="InterPro" id="IPR008147">
    <property type="entry name" value="Gln_synt_N"/>
</dbReference>